<dbReference type="SMART" id="SM00563">
    <property type="entry name" value="PlsC"/>
    <property type="match status" value="1"/>
</dbReference>
<sequence>MTPRPAARVLLRVLFFAVVVRPFLLIAIGLSVRHRERLPKTGPVIIAANHNSHLDTLALMSLFPLRRLSRIHAVAAADYFLANRWLRWFAVDLLGIVPIERAAAKGGRDPLAPAFDVLDRGDILIVFPEGSRGEPEQRAAFKRGIAYMARRRPQVPVIPVFLRGFGRVLPKGDHLPVPFFCDIVVGEAMTGEGEDFVSRLERAVDALARETPSPEWT</sequence>
<evidence type="ECO:0000313" key="6">
    <source>
        <dbReference type="EMBL" id="MBB3930478.1"/>
    </source>
</evidence>
<evidence type="ECO:0000256" key="3">
    <source>
        <dbReference type="ARBA" id="ARBA00023315"/>
    </source>
</evidence>
<feature type="domain" description="Phospholipid/glycerol acyltransferase" evidence="5">
    <location>
        <begin position="44"/>
        <end position="165"/>
    </location>
</feature>
<accession>A0A840AMB6</accession>
<dbReference type="GO" id="GO:0006654">
    <property type="term" value="P:phosphatidic acid biosynthetic process"/>
    <property type="evidence" value="ECO:0007669"/>
    <property type="project" value="TreeGrafter"/>
</dbReference>
<dbReference type="AlphaFoldDB" id="A0A840AMB6"/>
<reference evidence="6 7" key="1">
    <citation type="submission" date="2020-08" db="EMBL/GenBank/DDBJ databases">
        <title>Genomic Encyclopedia of Type Strains, Phase IV (KMG-IV): sequencing the most valuable type-strain genomes for metagenomic binning, comparative biology and taxonomic classification.</title>
        <authorList>
            <person name="Goeker M."/>
        </authorList>
    </citation>
    <scope>NUCLEOTIDE SEQUENCE [LARGE SCALE GENOMIC DNA]</scope>
    <source>
        <strain evidence="6 7">DSM 25966</strain>
    </source>
</reference>
<dbReference type="GO" id="GO:0003841">
    <property type="term" value="F:1-acylglycerol-3-phosphate O-acyltransferase activity"/>
    <property type="evidence" value="ECO:0007669"/>
    <property type="project" value="UniProtKB-EC"/>
</dbReference>
<keyword evidence="4" id="KW-0472">Membrane</keyword>
<keyword evidence="7" id="KW-1185">Reference proteome</keyword>
<feature type="transmembrane region" description="Helical" evidence="4">
    <location>
        <begin position="6"/>
        <end position="30"/>
    </location>
</feature>
<dbReference type="SUPFAM" id="SSF69593">
    <property type="entry name" value="Glycerol-3-phosphate (1)-acyltransferase"/>
    <property type="match status" value="1"/>
</dbReference>
<gene>
    <name evidence="6" type="ORF">GGR25_001517</name>
</gene>
<comment type="caution">
    <text evidence="6">The sequence shown here is derived from an EMBL/GenBank/DDBJ whole genome shotgun (WGS) entry which is preliminary data.</text>
</comment>
<evidence type="ECO:0000256" key="4">
    <source>
        <dbReference type="SAM" id="Phobius"/>
    </source>
</evidence>
<dbReference type="PANTHER" id="PTHR10434:SF11">
    <property type="entry name" value="1-ACYL-SN-GLYCEROL-3-PHOSPHATE ACYLTRANSFERASE"/>
    <property type="match status" value="1"/>
</dbReference>
<organism evidence="6 7">
    <name type="scientific">Kaistia hirudinis</name>
    <dbReference type="NCBI Taxonomy" id="1293440"/>
    <lineage>
        <taxon>Bacteria</taxon>
        <taxon>Pseudomonadati</taxon>
        <taxon>Pseudomonadota</taxon>
        <taxon>Alphaproteobacteria</taxon>
        <taxon>Hyphomicrobiales</taxon>
        <taxon>Kaistiaceae</taxon>
        <taxon>Kaistia</taxon>
    </lineage>
</organism>
<keyword evidence="3 6" id="KW-0012">Acyltransferase</keyword>
<protein>
    <submittedName>
        <fullName evidence="6">1-acyl-sn-glycerol-3-phosphate acyltransferase</fullName>
        <ecNumber evidence="6">2.3.1.51</ecNumber>
    </submittedName>
</protein>
<dbReference type="Proteomes" id="UP000553963">
    <property type="component" value="Unassembled WGS sequence"/>
</dbReference>
<dbReference type="Pfam" id="PF01553">
    <property type="entry name" value="Acyltransferase"/>
    <property type="match status" value="1"/>
</dbReference>
<evidence type="ECO:0000256" key="2">
    <source>
        <dbReference type="ARBA" id="ARBA00022679"/>
    </source>
</evidence>
<keyword evidence="4" id="KW-0812">Transmembrane</keyword>
<evidence type="ECO:0000313" key="7">
    <source>
        <dbReference type="Proteomes" id="UP000553963"/>
    </source>
</evidence>
<dbReference type="PANTHER" id="PTHR10434">
    <property type="entry name" value="1-ACYL-SN-GLYCEROL-3-PHOSPHATE ACYLTRANSFERASE"/>
    <property type="match status" value="1"/>
</dbReference>
<proteinExistence type="predicted"/>
<dbReference type="CDD" id="cd07989">
    <property type="entry name" value="LPLAT_AGPAT-like"/>
    <property type="match status" value="1"/>
</dbReference>
<name>A0A840AMB6_9HYPH</name>
<keyword evidence="4" id="KW-1133">Transmembrane helix</keyword>
<comment type="pathway">
    <text evidence="1">Lipid metabolism.</text>
</comment>
<dbReference type="EMBL" id="JACIDS010000002">
    <property type="protein sequence ID" value="MBB3930478.1"/>
    <property type="molecule type" value="Genomic_DNA"/>
</dbReference>
<dbReference type="RefSeq" id="WP_183398132.1">
    <property type="nucleotide sequence ID" value="NZ_JACIDS010000002.1"/>
</dbReference>
<keyword evidence="2 6" id="KW-0808">Transferase</keyword>
<evidence type="ECO:0000259" key="5">
    <source>
        <dbReference type="SMART" id="SM00563"/>
    </source>
</evidence>
<dbReference type="EC" id="2.3.1.51" evidence="6"/>
<dbReference type="InterPro" id="IPR002123">
    <property type="entry name" value="Plipid/glycerol_acylTrfase"/>
</dbReference>
<evidence type="ECO:0000256" key="1">
    <source>
        <dbReference type="ARBA" id="ARBA00005189"/>
    </source>
</evidence>